<dbReference type="Proteomes" id="UP000789739">
    <property type="component" value="Unassembled WGS sequence"/>
</dbReference>
<keyword evidence="5 6" id="KW-0546">Nucleotide metabolism</keyword>
<dbReference type="PANTHER" id="PTHR11241">
    <property type="entry name" value="DEOXYURIDINE 5'-TRIPHOSPHATE NUCLEOTIDOHYDROLASE"/>
    <property type="match status" value="1"/>
</dbReference>
<dbReference type="InterPro" id="IPR036157">
    <property type="entry name" value="dUTPase-like_sf"/>
</dbReference>
<evidence type="ECO:0000256" key="4">
    <source>
        <dbReference type="ARBA" id="ARBA00022801"/>
    </source>
</evidence>
<keyword evidence="6" id="KW-0479">Metal-binding</keyword>
<evidence type="ECO:0000313" key="9">
    <source>
        <dbReference type="Proteomes" id="UP000789739"/>
    </source>
</evidence>
<evidence type="ECO:0000313" key="8">
    <source>
        <dbReference type="EMBL" id="CAG8678118.1"/>
    </source>
</evidence>
<dbReference type="GO" id="GO:0006226">
    <property type="term" value="P:dUMP biosynthetic process"/>
    <property type="evidence" value="ECO:0007669"/>
    <property type="project" value="UniProtKB-UniRule"/>
</dbReference>
<feature type="non-terminal residue" evidence="8">
    <location>
        <position position="205"/>
    </location>
</feature>
<sequence length="205" mass="23178">EVTKPLTEAHIIHPWYKPIETLDRSWQMPNHSSKFQVQLLTKKAIIPNKAYASDAAWDIFAAEDCVANENGVAIVPTHIKLQYEKGYYGQLKTKSSQAIKGITVLGGILDEGYKGEIKVILQRALQPDLKIKQGEKVAQLIICKNEDVTEENVHLEERGIRGFGSSGKWAKDSETLKDREKRLKQILNITTSKDPEITLEQKEQL</sequence>
<comment type="similarity">
    <text evidence="2 6">Belongs to the dUTPase family.</text>
</comment>
<evidence type="ECO:0000256" key="5">
    <source>
        <dbReference type="ARBA" id="ARBA00023080"/>
    </source>
</evidence>
<name>A0A9N9EKM7_9GLOM</name>
<dbReference type="GO" id="GO:0000287">
    <property type="term" value="F:magnesium ion binding"/>
    <property type="evidence" value="ECO:0007669"/>
    <property type="project" value="UniProtKB-UniRule"/>
</dbReference>
<dbReference type="SUPFAM" id="SSF51283">
    <property type="entry name" value="dUTPase-like"/>
    <property type="match status" value="1"/>
</dbReference>
<reference evidence="8" key="1">
    <citation type="submission" date="2021-06" db="EMBL/GenBank/DDBJ databases">
        <authorList>
            <person name="Kallberg Y."/>
            <person name="Tangrot J."/>
            <person name="Rosling A."/>
        </authorList>
    </citation>
    <scope>NUCLEOTIDE SEQUENCE</scope>
    <source>
        <strain evidence="8">BR232B</strain>
    </source>
</reference>
<dbReference type="PANTHER" id="PTHR11241:SF0">
    <property type="entry name" value="DEOXYURIDINE 5'-TRIPHOSPHATE NUCLEOTIDOHYDROLASE"/>
    <property type="match status" value="1"/>
</dbReference>
<dbReference type="GO" id="GO:0046081">
    <property type="term" value="P:dUTP catabolic process"/>
    <property type="evidence" value="ECO:0007669"/>
    <property type="project" value="UniProtKB-UniRule"/>
</dbReference>
<dbReference type="AlphaFoldDB" id="A0A9N9EKM7"/>
<feature type="domain" description="dUTPase-like" evidence="7">
    <location>
        <begin position="43"/>
        <end position="167"/>
    </location>
</feature>
<dbReference type="InterPro" id="IPR033704">
    <property type="entry name" value="dUTPase_trimeric"/>
</dbReference>
<comment type="cofactor">
    <cofactor evidence="6">
        <name>Mg(2+)</name>
        <dbReference type="ChEBI" id="CHEBI:18420"/>
    </cofactor>
</comment>
<dbReference type="InterPro" id="IPR029054">
    <property type="entry name" value="dUTPase-like"/>
</dbReference>
<dbReference type="InterPro" id="IPR008181">
    <property type="entry name" value="dUTPase"/>
</dbReference>
<evidence type="ECO:0000256" key="3">
    <source>
        <dbReference type="ARBA" id="ARBA00011233"/>
    </source>
</evidence>
<comment type="subunit">
    <text evidence="3 6">Homotrimer.</text>
</comment>
<dbReference type="OrthoDB" id="10261072at2759"/>
<keyword evidence="9" id="KW-1185">Reference proteome</keyword>
<accession>A0A9N9EKM7</accession>
<keyword evidence="6" id="KW-0460">Magnesium</keyword>
<dbReference type="EMBL" id="CAJVPI010006287">
    <property type="protein sequence ID" value="CAG8678118.1"/>
    <property type="molecule type" value="Genomic_DNA"/>
</dbReference>
<dbReference type="GO" id="GO:0004170">
    <property type="term" value="F:dUTP diphosphatase activity"/>
    <property type="evidence" value="ECO:0007669"/>
    <property type="project" value="UniProtKB-UniRule"/>
</dbReference>
<gene>
    <name evidence="8" type="ORF">PBRASI_LOCUS11657</name>
</gene>
<evidence type="ECO:0000256" key="1">
    <source>
        <dbReference type="ARBA" id="ARBA00005142"/>
    </source>
</evidence>
<comment type="catalytic activity">
    <reaction evidence="6">
        <text>dUTP + H2O = dUMP + diphosphate + H(+)</text>
        <dbReference type="Rhea" id="RHEA:10248"/>
        <dbReference type="ChEBI" id="CHEBI:15377"/>
        <dbReference type="ChEBI" id="CHEBI:15378"/>
        <dbReference type="ChEBI" id="CHEBI:33019"/>
        <dbReference type="ChEBI" id="CHEBI:61555"/>
        <dbReference type="ChEBI" id="CHEBI:246422"/>
        <dbReference type="EC" id="3.6.1.23"/>
    </reaction>
</comment>
<comment type="pathway">
    <text evidence="1 6">Pyrimidine metabolism; dUMP biosynthesis; dUMP from dCTP (dUTP route): step 2/2.</text>
</comment>
<dbReference type="Pfam" id="PF00692">
    <property type="entry name" value="dUTPase"/>
    <property type="match status" value="1"/>
</dbReference>
<comment type="function">
    <text evidence="6">Involved in nucleotide metabolism via production of dUMP, the immediate precursor of thymidine nucleotides, and decreases the intracellular concentration of dUTP so that uracil cannot be incorporated into DNA.</text>
</comment>
<dbReference type="Gene3D" id="2.70.40.10">
    <property type="match status" value="1"/>
</dbReference>
<proteinExistence type="inferred from homology"/>
<keyword evidence="4 6" id="KW-0378">Hydrolase</keyword>
<feature type="non-terminal residue" evidence="8">
    <location>
        <position position="1"/>
    </location>
</feature>
<evidence type="ECO:0000256" key="2">
    <source>
        <dbReference type="ARBA" id="ARBA00006581"/>
    </source>
</evidence>
<comment type="caution">
    <text evidence="8">The sequence shown here is derived from an EMBL/GenBank/DDBJ whole genome shotgun (WGS) entry which is preliminary data.</text>
</comment>
<dbReference type="CDD" id="cd07557">
    <property type="entry name" value="trimeric_dUTPase"/>
    <property type="match status" value="1"/>
</dbReference>
<evidence type="ECO:0000256" key="6">
    <source>
        <dbReference type="RuleBase" id="RU367024"/>
    </source>
</evidence>
<evidence type="ECO:0000259" key="7">
    <source>
        <dbReference type="Pfam" id="PF00692"/>
    </source>
</evidence>
<dbReference type="EC" id="3.6.1.23" evidence="6"/>
<organism evidence="8 9">
    <name type="scientific">Paraglomus brasilianum</name>
    <dbReference type="NCBI Taxonomy" id="144538"/>
    <lineage>
        <taxon>Eukaryota</taxon>
        <taxon>Fungi</taxon>
        <taxon>Fungi incertae sedis</taxon>
        <taxon>Mucoromycota</taxon>
        <taxon>Glomeromycotina</taxon>
        <taxon>Glomeromycetes</taxon>
        <taxon>Paraglomerales</taxon>
        <taxon>Paraglomeraceae</taxon>
        <taxon>Paraglomus</taxon>
    </lineage>
</organism>
<protein>
    <recommendedName>
        <fullName evidence="6">Deoxyuridine 5'-triphosphate nucleotidohydrolase</fullName>
        <shortName evidence="6">dUTPase</shortName>
        <ecNumber evidence="6">3.6.1.23</ecNumber>
    </recommendedName>
    <alternativeName>
        <fullName evidence="6">dUTP pyrophosphatase</fullName>
    </alternativeName>
</protein>